<evidence type="ECO:0000256" key="10">
    <source>
        <dbReference type="ARBA" id="ARBA00047317"/>
    </source>
</evidence>
<dbReference type="GO" id="GO:0046872">
    <property type="term" value="F:metal ion binding"/>
    <property type="evidence" value="ECO:0007669"/>
    <property type="project" value="UniProtKB-UniRule"/>
</dbReference>
<keyword evidence="7 11" id="KW-0479">Metal-binding</keyword>
<evidence type="ECO:0000313" key="13">
    <source>
        <dbReference type="EMBL" id="TRO83142.1"/>
    </source>
</evidence>
<dbReference type="EC" id="2.10.1.1" evidence="11"/>
<evidence type="ECO:0000256" key="4">
    <source>
        <dbReference type="ARBA" id="ARBA00010763"/>
    </source>
</evidence>
<dbReference type="GO" id="GO:0061599">
    <property type="term" value="F:molybdopterin molybdotransferase activity"/>
    <property type="evidence" value="ECO:0007669"/>
    <property type="project" value="UniProtKB-UniRule"/>
</dbReference>
<organism evidence="13 14">
    <name type="scientific">Trichloromonas acetexigens</name>
    <dbReference type="NCBI Taxonomy" id="38815"/>
    <lineage>
        <taxon>Bacteria</taxon>
        <taxon>Pseudomonadati</taxon>
        <taxon>Thermodesulfobacteriota</taxon>
        <taxon>Desulfuromonadia</taxon>
        <taxon>Desulfuromonadales</taxon>
        <taxon>Trichloromonadaceae</taxon>
        <taxon>Trichloromonas</taxon>
    </lineage>
</organism>
<comment type="pathway">
    <text evidence="3 11">Cofactor biosynthesis; molybdopterin biosynthesis.</text>
</comment>
<dbReference type="InterPro" id="IPR038987">
    <property type="entry name" value="MoeA-like"/>
</dbReference>
<dbReference type="GO" id="GO:0006777">
    <property type="term" value="P:Mo-molybdopterin cofactor biosynthetic process"/>
    <property type="evidence" value="ECO:0007669"/>
    <property type="project" value="UniProtKB-UniRule"/>
</dbReference>
<evidence type="ECO:0000256" key="7">
    <source>
        <dbReference type="ARBA" id="ARBA00022723"/>
    </source>
</evidence>
<dbReference type="InterPro" id="IPR036425">
    <property type="entry name" value="MoaB/Mog-like_dom_sf"/>
</dbReference>
<dbReference type="InterPro" id="IPR036135">
    <property type="entry name" value="MoeA_linker/N_sf"/>
</dbReference>
<dbReference type="Pfam" id="PF03453">
    <property type="entry name" value="MoeA_N"/>
    <property type="match status" value="1"/>
</dbReference>
<dbReference type="UniPathway" id="UPA00344"/>
<dbReference type="Proteomes" id="UP000317155">
    <property type="component" value="Unassembled WGS sequence"/>
</dbReference>
<evidence type="ECO:0000256" key="6">
    <source>
        <dbReference type="ARBA" id="ARBA00022679"/>
    </source>
</evidence>
<accession>A0A550JIV3</accession>
<dbReference type="AlphaFoldDB" id="A0A550JIV3"/>
<dbReference type="Gene3D" id="3.40.980.10">
    <property type="entry name" value="MoaB/Mog-like domain"/>
    <property type="match status" value="1"/>
</dbReference>
<dbReference type="Pfam" id="PF00994">
    <property type="entry name" value="MoCF_biosynth"/>
    <property type="match status" value="1"/>
</dbReference>
<dbReference type="SUPFAM" id="SSF63867">
    <property type="entry name" value="MoeA C-terminal domain-like"/>
    <property type="match status" value="1"/>
</dbReference>
<gene>
    <name evidence="13" type="ORF">FL622_03395</name>
</gene>
<protein>
    <recommendedName>
        <fullName evidence="11">Molybdopterin molybdenumtransferase</fullName>
        <ecNumber evidence="11">2.10.1.1</ecNumber>
    </recommendedName>
</protein>
<dbReference type="PANTHER" id="PTHR10192:SF5">
    <property type="entry name" value="GEPHYRIN"/>
    <property type="match status" value="1"/>
</dbReference>
<comment type="function">
    <text evidence="2 11">Catalyzes the insertion of molybdate into adenylated molybdopterin with the concomitant release of AMP.</text>
</comment>
<evidence type="ECO:0000313" key="14">
    <source>
        <dbReference type="Proteomes" id="UP000317155"/>
    </source>
</evidence>
<evidence type="ECO:0000256" key="11">
    <source>
        <dbReference type="RuleBase" id="RU365090"/>
    </source>
</evidence>
<evidence type="ECO:0000256" key="8">
    <source>
        <dbReference type="ARBA" id="ARBA00022842"/>
    </source>
</evidence>
<evidence type="ECO:0000256" key="9">
    <source>
        <dbReference type="ARBA" id="ARBA00023150"/>
    </source>
</evidence>
<comment type="cofactor">
    <cofactor evidence="1 11">
        <name>Mg(2+)</name>
        <dbReference type="ChEBI" id="CHEBI:18420"/>
    </cofactor>
</comment>
<dbReference type="RefSeq" id="WP_092055681.1">
    <property type="nucleotide sequence ID" value="NZ_FOJJ01000012.1"/>
</dbReference>
<dbReference type="SMART" id="SM00852">
    <property type="entry name" value="MoCF_biosynth"/>
    <property type="match status" value="1"/>
</dbReference>
<comment type="catalytic activity">
    <reaction evidence="10">
        <text>adenylyl-molybdopterin + molybdate = Mo-molybdopterin + AMP + H(+)</text>
        <dbReference type="Rhea" id="RHEA:35047"/>
        <dbReference type="ChEBI" id="CHEBI:15378"/>
        <dbReference type="ChEBI" id="CHEBI:36264"/>
        <dbReference type="ChEBI" id="CHEBI:62727"/>
        <dbReference type="ChEBI" id="CHEBI:71302"/>
        <dbReference type="ChEBI" id="CHEBI:456215"/>
        <dbReference type="EC" id="2.10.1.1"/>
    </reaction>
</comment>
<dbReference type="Pfam" id="PF03454">
    <property type="entry name" value="MoeA_C"/>
    <property type="match status" value="1"/>
</dbReference>
<evidence type="ECO:0000256" key="5">
    <source>
        <dbReference type="ARBA" id="ARBA00022505"/>
    </source>
</evidence>
<comment type="similarity">
    <text evidence="4 11">Belongs to the MoeA family.</text>
</comment>
<feature type="domain" description="MoaB/Mog" evidence="12">
    <location>
        <begin position="174"/>
        <end position="312"/>
    </location>
</feature>
<dbReference type="Gene3D" id="2.170.190.11">
    <property type="entry name" value="Molybdopterin biosynthesis moea protein, domain 3"/>
    <property type="match status" value="1"/>
</dbReference>
<dbReference type="PANTHER" id="PTHR10192">
    <property type="entry name" value="MOLYBDOPTERIN BIOSYNTHESIS PROTEIN"/>
    <property type="match status" value="1"/>
</dbReference>
<dbReference type="InterPro" id="IPR008284">
    <property type="entry name" value="MoCF_biosynth_CS"/>
</dbReference>
<dbReference type="SUPFAM" id="SSF53218">
    <property type="entry name" value="Molybdenum cofactor biosynthesis proteins"/>
    <property type="match status" value="1"/>
</dbReference>
<dbReference type="NCBIfam" id="TIGR00177">
    <property type="entry name" value="molyb_syn"/>
    <property type="match status" value="1"/>
</dbReference>
<dbReference type="Gene3D" id="2.40.340.10">
    <property type="entry name" value="MoeA, C-terminal, domain IV"/>
    <property type="match status" value="1"/>
</dbReference>
<dbReference type="InterPro" id="IPR005111">
    <property type="entry name" value="MoeA_C_domain_IV"/>
</dbReference>
<dbReference type="InterPro" id="IPR036688">
    <property type="entry name" value="MoeA_C_domain_IV_sf"/>
</dbReference>
<reference evidence="13 14" key="1">
    <citation type="submission" date="2019-07" db="EMBL/GenBank/DDBJ databases">
        <title>Insights of Desulfuromonas acetexigens electromicrobiology.</title>
        <authorList>
            <person name="Katuri K."/>
            <person name="Sapireddy V."/>
            <person name="Shaw D.R."/>
            <person name="Saikaly P."/>
        </authorList>
    </citation>
    <scope>NUCLEOTIDE SEQUENCE [LARGE SCALE GENOMIC DNA]</scope>
    <source>
        <strain evidence="13 14">2873</strain>
    </source>
</reference>
<dbReference type="SUPFAM" id="SSF63882">
    <property type="entry name" value="MoeA N-terminal region -like"/>
    <property type="match status" value="1"/>
</dbReference>
<keyword evidence="8 11" id="KW-0460">Magnesium</keyword>
<comment type="caution">
    <text evidence="13">The sequence shown here is derived from an EMBL/GenBank/DDBJ whole genome shotgun (WGS) entry which is preliminary data.</text>
</comment>
<dbReference type="NCBIfam" id="NF045515">
    <property type="entry name" value="Glp_gephyrin"/>
    <property type="match status" value="1"/>
</dbReference>
<dbReference type="CDD" id="cd00887">
    <property type="entry name" value="MoeA"/>
    <property type="match status" value="1"/>
</dbReference>
<keyword evidence="14" id="KW-1185">Reference proteome</keyword>
<evidence type="ECO:0000256" key="2">
    <source>
        <dbReference type="ARBA" id="ARBA00002901"/>
    </source>
</evidence>
<keyword evidence="6 11" id="KW-0808">Transferase</keyword>
<dbReference type="OrthoDB" id="9804758at2"/>
<name>A0A550JIV3_9BACT</name>
<evidence type="ECO:0000256" key="1">
    <source>
        <dbReference type="ARBA" id="ARBA00001946"/>
    </source>
</evidence>
<proteinExistence type="inferred from homology"/>
<dbReference type="InterPro" id="IPR001453">
    <property type="entry name" value="MoaB/Mog_dom"/>
</dbReference>
<dbReference type="PROSITE" id="PS01079">
    <property type="entry name" value="MOCF_BIOSYNTHESIS_2"/>
    <property type="match status" value="1"/>
</dbReference>
<evidence type="ECO:0000256" key="3">
    <source>
        <dbReference type="ARBA" id="ARBA00005046"/>
    </source>
</evidence>
<keyword evidence="5 11" id="KW-0500">Molybdenum</keyword>
<dbReference type="GO" id="GO:0005829">
    <property type="term" value="C:cytosol"/>
    <property type="evidence" value="ECO:0007669"/>
    <property type="project" value="TreeGrafter"/>
</dbReference>
<evidence type="ECO:0000259" key="12">
    <source>
        <dbReference type="SMART" id="SM00852"/>
    </source>
</evidence>
<sequence>MLDYAHALRILLDTIRPLAPVEAPLADALGLVLAAPVQARWDLPPADNSAMDGYAFAHAGQRAGDSLRVSGFLPAGAVQKTALTPGEAVRIMTGAPLPPGADTVVPSEEVESAGDEIQLRKAPKLGDHVRLRGEEFVAGETLLAPGTAIHSGEIGLLAAAGVTRISVYPTPRVALLSTGDELVELGETPGPGQIINSNFHLLAARLREEGCAVIPLGIARDRAGELDEKIARGLAEADLLITTGGVSVGDRDLVQETLRRHDFRLGFWKVAIKPGKPVLFGTARSVPVLGLPGNPAASAATFELFARVALRRLGGHGDPLPPRLRAILTAPVKGGGKRQAFLWGSLTEAAGRYAFSPSSRQESGQTRSLQGSRALLPVPIGAPDLAPGEEVEVLLLRLPPGRATP</sequence>
<dbReference type="FunFam" id="3.40.980.10:FF:000004">
    <property type="entry name" value="Molybdopterin molybdenumtransferase"/>
    <property type="match status" value="1"/>
</dbReference>
<dbReference type="InterPro" id="IPR005110">
    <property type="entry name" value="MoeA_linker/N"/>
</dbReference>
<dbReference type="EMBL" id="VJVV01000002">
    <property type="protein sequence ID" value="TRO83142.1"/>
    <property type="molecule type" value="Genomic_DNA"/>
</dbReference>
<keyword evidence="9 11" id="KW-0501">Molybdenum cofactor biosynthesis</keyword>
<dbReference type="Gene3D" id="3.90.105.10">
    <property type="entry name" value="Molybdopterin biosynthesis moea protein, domain 2"/>
    <property type="match status" value="1"/>
</dbReference>